<protein>
    <submittedName>
        <fullName evidence="3">Phosphatidate cytidylyltransferase</fullName>
    </submittedName>
</protein>
<feature type="transmembrane region" description="Helical" evidence="1">
    <location>
        <begin position="150"/>
        <end position="170"/>
    </location>
</feature>
<keyword evidence="1" id="KW-0472">Membrane</keyword>
<dbReference type="Pfam" id="PF01148">
    <property type="entry name" value="CTP_transf_1"/>
    <property type="match status" value="1"/>
</dbReference>
<gene>
    <name evidence="2" type="ORF">E6K74_05895</name>
    <name evidence="3" type="ORF">E6K77_06355</name>
</gene>
<evidence type="ECO:0000313" key="3">
    <source>
        <dbReference type="EMBL" id="TMQ62799.1"/>
    </source>
</evidence>
<dbReference type="EMBL" id="VBOX01000067">
    <property type="protein sequence ID" value="TMQ62799.1"/>
    <property type="molecule type" value="Genomic_DNA"/>
</dbReference>
<name>A0A538TGP8_UNCEI</name>
<dbReference type="GO" id="GO:0005886">
    <property type="term" value="C:plasma membrane"/>
    <property type="evidence" value="ECO:0007669"/>
    <property type="project" value="TreeGrafter"/>
</dbReference>
<feature type="transmembrane region" description="Helical" evidence="1">
    <location>
        <begin position="12"/>
        <end position="36"/>
    </location>
</feature>
<keyword evidence="3" id="KW-0548">Nucleotidyltransferase</keyword>
<feature type="transmembrane region" description="Helical" evidence="1">
    <location>
        <begin position="244"/>
        <end position="265"/>
    </location>
</feature>
<dbReference type="PANTHER" id="PTHR43535:SF1">
    <property type="entry name" value="PHOSPHATIDATE CYTIDYLYLTRANSFERASE"/>
    <property type="match status" value="1"/>
</dbReference>
<reference evidence="4 5" key="1">
    <citation type="journal article" date="2019" name="Nat. Microbiol.">
        <title>Mediterranean grassland soil C-N compound turnover is dependent on rainfall and depth, and is mediated by genomically divergent microorganisms.</title>
        <authorList>
            <person name="Diamond S."/>
            <person name="Andeer P.F."/>
            <person name="Li Z."/>
            <person name="Crits-Christoph A."/>
            <person name="Burstein D."/>
            <person name="Anantharaman K."/>
            <person name="Lane K.R."/>
            <person name="Thomas B.C."/>
            <person name="Pan C."/>
            <person name="Northen T.R."/>
            <person name="Banfield J.F."/>
        </authorList>
    </citation>
    <scope>NUCLEOTIDE SEQUENCE [LARGE SCALE GENOMIC DNA]</scope>
    <source>
        <strain evidence="2">WS_4</strain>
        <strain evidence="3">WS_7</strain>
    </source>
</reference>
<evidence type="ECO:0000313" key="4">
    <source>
        <dbReference type="Proteomes" id="UP000317366"/>
    </source>
</evidence>
<dbReference type="PANTHER" id="PTHR43535">
    <property type="entry name" value="PHOSPHATIDATE CYTIDYLYLTRANSFERASE"/>
    <property type="match status" value="1"/>
</dbReference>
<dbReference type="EMBL" id="VBOU01000071">
    <property type="protein sequence ID" value="TMQ54482.1"/>
    <property type="molecule type" value="Genomic_DNA"/>
</dbReference>
<keyword evidence="3" id="KW-0808">Transferase</keyword>
<accession>A0A538TGP8</accession>
<keyword evidence="1" id="KW-0812">Transmembrane</keyword>
<evidence type="ECO:0000313" key="5">
    <source>
        <dbReference type="Proteomes" id="UP000319829"/>
    </source>
</evidence>
<feature type="transmembrane region" description="Helical" evidence="1">
    <location>
        <begin position="96"/>
        <end position="114"/>
    </location>
</feature>
<dbReference type="Proteomes" id="UP000319829">
    <property type="component" value="Unassembled WGS sequence"/>
</dbReference>
<keyword evidence="1" id="KW-1133">Transmembrane helix</keyword>
<sequence length="316" mass="34831">MTNGFAFQDPTYLVYVRIWLGILLTSGAILGVLVLARRGHPTVRSALVTYRSWWVILPLMALPLGLGRPATIGAVTLLSLACFHEFARATGLYRDWYFTGAVFFAILCLSYVAWIRWYGMFLVLPMYAVALLLIIPVLRNRTEGMIQHAGLSIMGFLYFGWFLGHLSYLANLKYGLSYLLFLTLAVALNDVAAFATGKLFGRRALASNVSPRKTWGGAVGCVLVTAVMVWALRSMLPRFGPMQLMLSALIVGIGGQLGDLVISVVKRDLGVKDLGAVFPGHGGWLDRYDSLIFVSPLFFHMIAFYYERGISLSPGG</sequence>
<feature type="transmembrane region" description="Helical" evidence="1">
    <location>
        <begin position="176"/>
        <end position="195"/>
    </location>
</feature>
<evidence type="ECO:0000256" key="1">
    <source>
        <dbReference type="SAM" id="Phobius"/>
    </source>
</evidence>
<organism evidence="3 4">
    <name type="scientific">Eiseniibacteriota bacterium</name>
    <dbReference type="NCBI Taxonomy" id="2212470"/>
    <lineage>
        <taxon>Bacteria</taxon>
        <taxon>Candidatus Eiseniibacteriota</taxon>
    </lineage>
</organism>
<dbReference type="AlphaFoldDB" id="A0A538TGP8"/>
<comment type="caution">
    <text evidence="3">The sequence shown here is derived from an EMBL/GenBank/DDBJ whole genome shotgun (WGS) entry which is preliminary data.</text>
</comment>
<dbReference type="GO" id="GO:0009273">
    <property type="term" value="P:peptidoglycan-based cell wall biogenesis"/>
    <property type="evidence" value="ECO:0007669"/>
    <property type="project" value="TreeGrafter"/>
</dbReference>
<feature type="transmembrane region" description="Helical" evidence="1">
    <location>
        <begin position="72"/>
        <end position="89"/>
    </location>
</feature>
<dbReference type="GO" id="GO:0016779">
    <property type="term" value="F:nucleotidyltransferase activity"/>
    <property type="evidence" value="ECO:0007669"/>
    <property type="project" value="UniProtKB-KW"/>
</dbReference>
<evidence type="ECO:0000313" key="2">
    <source>
        <dbReference type="EMBL" id="TMQ54482.1"/>
    </source>
</evidence>
<feature type="transmembrane region" description="Helical" evidence="1">
    <location>
        <begin position="215"/>
        <end position="232"/>
    </location>
</feature>
<feature type="transmembrane region" description="Helical" evidence="1">
    <location>
        <begin position="120"/>
        <end position="138"/>
    </location>
</feature>
<dbReference type="Proteomes" id="UP000317366">
    <property type="component" value="Unassembled WGS sequence"/>
</dbReference>
<proteinExistence type="predicted"/>